<comment type="caution">
    <text evidence="1">The sequence shown here is derived from an EMBL/GenBank/DDBJ whole genome shotgun (WGS) entry which is preliminary data.</text>
</comment>
<proteinExistence type="predicted"/>
<dbReference type="InParanoid" id="A0A1Y1Y0E2"/>
<reference evidence="1 2" key="1">
    <citation type="submission" date="2016-07" db="EMBL/GenBank/DDBJ databases">
        <title>Pervasive Adenine N6-methylation of Active Genes in Fungi.</title>
        <authorList>
            <consortium name="DOE Joint Genome Institute"/>
            <person name="Mondo S.J."/>
            <person name="Dannebaum R.O."/>
            <person name="Kuo R.C."/>
            <person name="Labutti K."/>
            <person name="Haridas S."/>
            <person name="Kuo A."/>
            <person name="Salamov A."/>
            <person name="Ahrendt S.R."/>
            <person name="Lipzen A."/>
            <person name="Sullivan W."/>
            <person name="Andreopoulos W.B."/>
            <person name="Clum A."/>
            <person name="Lindquist E."/>
            <person name="Daum C."/>
            <person name="Ramamoorthy G.K."/>
            <person name="Gryganskyi A."/>
            <person name="Culley D."/>
            <person name="Magnuson J.K."/>
            <person name="James T.Y."/>
            <person name="O'Malley M.A."/>
            <person name="Stajich J.E."/>
            <person name="Spatafora J.W."/>
            <person name="Visel A."/>
            <person name="Grigoriev I.V."/>
        </authorList>
    </citation>
    <scope>NUCLEOTIDE SEQUENCE [LARGE SCALE GENOMIC DNA]</scope>
    <source>
        <strain evidence="1 2">CBS 931.73</strain>
    </source>
</reference>
<protein>
    <submittedName>
        <fullName evidence="1">Uncharacterized protein</fullName>
    </submittedName>
</protein>
<accession>A0A1Y1Y0E2</accession>
<name>A0A1Y1Y0E2_9FUNG</name>
<gene>
    <name evidence="1" type="ORF">K493DRAFT_378711</name>
</gene>
<dbReference type="AlphaFoldDB" id="A0A1Y1Y0E2"/>
<dbReference type="Proteomes" id="UP000193498">
    <property type="component" value="Unassembled WGS sequence"/>
</dbReference>
<organism evidence="1 2">
    <name type="scientific">Basidiobolus meristosporus CBS 931.73</name>
    <dbReference type="NCBI Taxonomy" id="1314790"/>
    <lineage>
        <taxon>Eukaryota</taxon>
        <taxon>Fungi</taxon>
        <taxon>Fungi incertae sedis</taxon>
        <taxon>Zoopagomycota</taxon>
        <taxon>Entomophthoromycotina</taxon>
        <taxon>Basidiobolomycetes</taxon>
        <taxon>Basidiobolales</taxon>
        <taxon>Basidiobolaceae</taxon>
        <taxon>Basidiobolus</taxon>
    </lineage>
</organism>
<evidence type="ECO:0000313" key="2">
    <source>
        <dbReference type="Proteomes" id="UP000193498"/>
    </source>
</evidence>
<sequence>MGYIVFRIEKLKDGPKQTTNLVDTLTGEIVYRNEPTGPRRDMDAMHLVIDDEEKEDIPLWESNPTKRATFLRLDSRCYKSQVIFDNDDRRPVWFQFTWKDVLFTWERAKEQFLCFGPKGRVMAILDVSKREISILDKAERFATGTESLLLTVGLKVLDRGKRRFHVPSLTHIPMISSLPSATRYKGAILSATAIFTRRQSDNISIMTDGDGSLFDRKVEYFLQQRNDRDKRAAQM</sequence>
<dbReference type="EMBL" id="MCFE01000320">
    <property type="protein sequence ID" value="ORX91467.1"/>
    <property type="molecule type" value="Genomic_DNA"/>
</dbReference>
<evidence type="ECO:0000313" key="1">
    <source>
        <dbReference type="EMBL" id="ORX91467.1"/>
    </source>
</evidence>
<keyword evidence="2" id="KW-1185">Reference proteome</keyword>